<protein>
    <submittedName>
        <fullName evidence="1">Uncharacterized protein</fullName>
    </submittedName>
</protein>
<sequence length="81" mass="8991">MTTMENAFDVKLTGSDTVVEGIARAIGYPGYSQAYEFNAIDESIHLIVGRNAHGHWERIAGSTPYFSSWVEELVEQVSVLK</sequence>
<proteinExistence type="predicted"/>
<dbReference type="Proteomes" id="UP000244168">
    <property type="component" value="Unassembled WGS sequence"/>
</dbReference>
<accession>A0A2T5JA58</accession>
<gene>
    <name evidence="1" type="ORF">C8P68_104446</name>
</gene>
<comment type="caution">
    <text evidence="1">The sequence shown here is derived from an EMBL/GenBank/DDBJ whole genome shotgun (WGS) entry which is preliminary data.</text>
</comment>
<keyword evidence="2" id="KW-1185">Reference proteome</keyword>
<reference evidence="1 2" key="1">
    <citation type="submission" date="2018-04" db="EMBL/GenBank/DDBJ databases">
        <title>Genomic Encyclopedia of Archaeal and Bacterial Type Strains, Phase II (KMG-II): from individual species to whole genera.</title>
        <authorList>
            <person name="Goeker M."/>
        </authorList>
    </citation>
    <scope>NUCLEOTIDE SEQUENCE [LARGE SCALE GENOMIC DNA]</scope>
    <source>
        <strain evidence="1 2">DSM 26809</strain>
    </source>
</reference>
<organism evidence="1 2">
    <name type="scientific">Mucilaginibacter yixingensis</name>
    <dbReference type="NCBI Taxonomy" id="1295612"/>
    <lineage>
        <taxon>Bacteria</taxon>
        <taxon>Pseudomonadati</taxon>
        <taxon>Bacteroidota</taxon>
        <taxon>Sphingobacteriia</taxon>
        <taxon>Sphingobacteriales</taxon>
        <taxon>Sphingobacteriaceae</taxon>
        <taxon>Mucilaginibacter</taxon>
    </lineage>
</organism>
<evidence type="ECO:0000313" key="2">
    <source>
        <dbReference type="Proteomes" id="UP000244168"/>
    </source>
</evidence>
<dbReference type="AlphaFoldDB" id="A0A2T5JA58"/>
<evidence type="ECO:0000313" key="1">
    <source>
        <dbReference type="EMBL" id="PTQ96952.1"/>
    </source>
</evidence>
<name>A0A2T5JA58_9SPHI</name>
<dbReference type="EMBL" id="QAOQ01000004">
    <property type="protein sequence ID" value="PTQ96952.1"/>
    <property type="molecule type" value="Genomic_DNA"/>
</dbReference>